<name>A0A4C1ZQF8_EUMVA</name>
<evidence type="ECO:0000313" key="3">
    <source>
        <dbReference type="Proteomes" id="UP000299102"/>
    </source>
</evidence>
<dbReference type="AlphaFoldDB" id="A0A4C1ZQF8"/>
<gene>
    <name evidence="2" type="ORF">EVAR_67005_1</name>
</gene>
<organism evidence="2 3">
    <name type="scientific">Eumeta variegata</name>
    <name type="common">Bagworm moth</name>
    <name type="synonym">Eumeta japonica</name>
    <dbReference type="NCBI Taxonomy" id="151549"/>
    <lineage>
        <taxon>Eukaryota</taxon>
        <taxon>Metazoa</taxon>
        <taxon>Ecdysozoa</taxon>
        <taxon>Arthropoda</taxon>
        <taxon>Hexapoda</taxon>
        <taxon>Insecta</taxon>
        <taxon>Pterygota</taxon>
        <taxon>Neoptera</taxon>
        <taxon>Endopterygota</taxon>
        <taxon>Lepidoptera</taxon>
        <taxon>Glossata</taxon>
        <taxon>Ditrysia</taxon>
        <taxon>Tineoidea</taxon>
        <taxon>Psychidae</taxon>
        <taxon>Oiketicinae</taxon>
        <taxon>Eumeta</taxon>
    </lineage>
</organism>
<proteinExistence type="predicted"/>
<dbReference type="Proteomes" id="UP000299102">
    <property type="component" value="Unassembled WGS sequence"/>
</dbReference>
<feature type="compositionally biased region" description="Basic residues" evidence="1">
    <location>
        <begin position="1"/>
        <end position="18"/>
    </location>
</feature>
<evidence type="ECO:0000313" key="2">
    <source>
        <dbReference type="EMBL" id="GBP90696.1"/>
    </source>
</evidence>
<comment type="caution">
    <text evidence="2">The sequence shown here is derived from an EMBL/GenBank/DDBJ whole genome shotgun (WGS) entry which is preliminary data.</text>
</comment>
<feature type="region of interest" description="Disordered" evidence="1">
    <location>
        <begin position="1"/>
        <end position="23"/>
    </location>
</feature>
<reference evidence="2 3" key="1">
    <citation type="journal article" date="2019" name="Commun. Biol.">
        <title>The bagworm genome reveals a unique fibroin gene that provides high tensile strength.</title>
        <authorList>
            <person name="Kono N."/>
            <person name="Nakamura H."/>
            <person name="Ohtoshi R."/>
            <person name="Tomita M."/>
            <person name="Numata K."/>
            <person name="Arakawa K."/>
        </authorList>
    </citation>
    <scope>NUCLEOTIDE SEQUENCE [LARGE SCALE GENOMIC DNA]</scope>
</reference>
<accession>A0A4C1ZQF8</accession>
<feature type="non-terminal residue" evidence="2">
    <location>
        <position position="47"/>
    </location>
</feature>
<evidence type="ECO:0000256" key="1">
    <source>
        <dbReference type="SAM" id="MobiDB-lite"/>
    </source>
</evidence>
<protein>
    <submittedName>
        <fullName evidence="2">Uncharacterized protein</fullName>
    </submittedName>
</protein>
<keyword evidence="3" id="KW-1185">Reference proteome</keyword>
<sequence length="47" mass="5224">MARTGKKRAYNRPRRARARYLGSDDNADKHRVLLAGGTTSADVVIHT</sequence>
<dbReference type="EMBL" id="BGZK01002105">
    <property type="protein sequence ID" value="GBP90696.1"/>
    <property type="molecule type" value="Genomic_DNA"/>
</dbReference>